<dbReference type="InterPro" id="IPR009100">
    <property type="entry name" value="AcylCoA_DH/oxidase_NM_dom_sf"/>
</dbReference>
<dbReference type="InterPro" id="IPR052904">
    <property type="entry name" value="Acyl-CoA_dehydrogenase-like"/>
</dbReference>
<protein>
    <submittedName>
        <fullName evidence="9">ACD11-like protein</fullName>
    </submittedName>
</protein>
<dbReference type="Pfam" id="PF00441">
    <property type="entry name" value="Acyl-CoA_dh_1"/>
    <property type="match status" value="1"/>
</dbReference>
<feature type="domain" description="Acyl-CoA dehydrogenase/oxidase C-terminal" evidence="5">
    <location>
        <begin position="361"/>
        <end position="464"/>
    </location>
</feature>
<comment type="cofactor">
    <cofactor evidence="4">
        <name>FAD</name>
        <dbReference type="ChEBI" id="CHEBI:57692"/>
    </cofactor>
</comment>
<keyword evidence="2 4" id="KW-0285">Flavoprotein</keyword>
<organism evidence="9 10">
    <name type="scientific">Mya arenaria</name>
    <name type="common">Soft-shell clam</name>
    <dbReference type="NCBI Taxonomy" id="6604"/>
    <lineage>
        <taxon>Eukaryota</taxon>
        <taxon>Metazoa</taxon>
        <taxon>Spiralia</taxon>
        <taxon>Lophotrochozoa</taxon>
        <taxon>Mollusca</taxon>
        <taxon>Bivalvia</taxon>
        <taxon>Autobranchia</taxon>
        <taxon>Heteroconchia</taxon>
        <taxon>Euheterodonta</taxon>
        <taxon>Imparidentia</taxon>
        <taxon>Neoheterodontei</taxon>
        <taxon>Myida</taxon>
        <taxon>Myoidea</taxon>
        <taxon>Myidae</taxon>
        <taxon>Mya</taxon>
    </lineage>
</organism>
<evidence type="ECO:0000313" key="9">
    <source>
        <dbReference type="EMBL" id="WAR04347.1"/>
    </source>
</evidence>
<keyword evidence="3 4" id="KW-0274">FAD</keyword>
<dbReference type="Gene3D" id="6.10.250.600">
    <property type="match status" value="1"/>
</dbReference>
<evidence type="ECO:0000259" key="5">
    <source>
        <dbReference type="Pfam" id="PF00441"/>
    </source>
</evidence>
<dbReference type="InterPro" id="IPR009075">
    <property type="entry name" value="AcylCo_DH/oxidase_C"/>
</dbReference>
<dbReference type="SUPFAM" id="SSF56645">
    <property type="entry name" value="Acyl-CoA dehydrogenase NM domain-like"/>
    <property type="match status" value="1"/>
</dbReference>
<dbReference type="PANTHER" id="PTHR42707:SF2">
    <property type="entry name" value="ACD11 DEHYDROGENASE"/>
    <property type="match status" value="1"/>
</dbReference>
<feature type="domain" description="Adaptive response protein AidB N-terminal" evidence="7">
    <location>
        <begin position="70"/>
        <end position="212"/>
    </location>
</feature>
<feature type="domain" description="Acyl-CoA oxidase/dehydrogenase middle" evidence="6">
    <location>
        <begin position="230"/>
        <end position="333"/>
    </location>
</feature>
<dbReference type="Pfam" id="PF02770">
    <property type="entry name" value="Acyl-CoA_dh_M"/>
    <property type="match status" value="1"/>
</dbReference>
<accession>A0ABY7E6C7</accession>
<proteinExistence type="inferred from homology"/>
<evidence type="ECO:0000313" key="10">
    <source>
        <dbReference type="Proteomes" id="UP001164746"/>
    </source>
</evidence>
<dbReference type="InterPro" id="IPR053998">
    <property type="entry name" value="ACDH-11_C"/>
</dbReference>
<evidence type="ECO:0000256" key="2">
    <source>
        <dbReference type="ARBA" id="ARBA00022630"/>
    </source>
</evidence>
<dbReference type="Proteomes" id="UP001164746">
    <property type="component" value="Chromosome 5"/>
</dbReference>
<dbReference type="InterPro" id="IPR036250">
    <property type="entry name" value="AcylCo_DH-like_C"/>
</dbReference>
<name>A0ABY7E6C7_MYAAR</name>
<evidence type="ECO:0000259" key="7">
    <source>
        <dbReference type="Pfam" id="PF18158"/>
    </source>
</evidence>
<dbReference type="Gene3D" id="2.40.110.20">
    <property type="match status" value="1"/>
</dbReference>
<dbReference type="PANTHER" id="PTHR42707">
    <property type="entry name" value="ACYL-COA DEHYDROGENASE"/>
    <property type="match status" value="1"/>
</dbReference>
<evidence type="ECO:0000259" key="8">
    <source>
        <dbReference type="Pfam" id="PF22217"/>
    </source>
</evidence>
<evidence type="ECO:0000256" key="3">
    <source>
        <dbReference type="ARBA" id="ARBA00022827"/>
    </source>
</evidence>
<dbReference type="Gene3D" id="1.20.140.10">
    <property type="entry name" value="Butyryl-CoA Dehydrogenase, subunit A, domain 3"/>
    <property type="match status" value="1"/>
</dbReference>
<gene>
    <name evidence="9" type="ORF">MAR_019716</name>
</gene>
<dbReference type="InterPro" id="IPR041504">
    <property type="entry name" value="AidB_N"/>
</dbReference>
<keyword evidence="4" id="KW-0560">Oxidoreductase</keyword>
<evidence type="ECO:0000256" key="4">
    <source>
        <dbReference type="RuleBase" id="RU362125"/>
    </source>
</evidence>
<dbReference type="EMBL" id="CP111016">
    <property type="protein sequence ID" value="WAR04347.1"/>
    <property type="molecule type" value="Genomic_DNA"/>
</dbReference>
<feature type="domain" description="Acyl-CoA dehydrogenase 11-like C-terminal" evidence="8">
    <location>
        <begin position="470"/>
        <end position="589"/>
    </location>
</feature>
<evidence type="ECO:0000256" key="1">
    <source>
        <dbReference type="ARBA" id="ARBA00009347"/>
    </source>
</evidence>
<sequence length="599" mass="66859">MLSCRTLLGNLRQLHQCCISKQAFHRNYYAQSYLCQQHIPQINNVLREQEFPFACARHGTFIQEEPQLGNQYLEDPLLQSYLKRHVPEKVFKAIQPDLIKFGDRVAGEMYQLGRECEIQEPYLEQYSAWGCRIDQLVTGPAWRKMHDISAEEGLIAIAYEREFAEWSRVYGMAKLYLNCPSSGLYSCPLAMTDGAAKIIESLGEAMPSLQEQAFMRLTSRDPQKFWTSGQWMTEKRGGSDVANGTETVAVEQADGSYRLYGYKWFSSATDADMTFTLARVVDKHGQTVQGTKGLSLFYMEVHKEDGSLNGIEIVKLKNKLGTRQLPTAELLLDGAVAWMTSDEGRGVPAISNMLKITRMHNSLAAASSMRRTLASMEVEARGALILCLENTRLLGREDCGIADDQDENLIRLLALTVATEGLESFGGQGYIEDTGLPSILRDAQVLSIWEGTTNILSLDVLRAIAKSRGEVLTAFVQDVASRMSHVSNPHLEKSAEKVVNASQAIVQFVQKNATNQDVLELAARDLAFSLCRTYTGALLVDHAASDLGSAQDIYTAKRWCEKDLTLMVTNDNSGHYGNKTSSLDFDLVFDGYTDRNRLK</sequence>
<keyword evidence="10" id="KW-1185">Reference proteome</keyword>
<reference evidence="9" key="1">
    <citation type="submission" date="2022-11" db="EMBL/GenBank/DDBJ databases">
        <title>Centuries of genome instability and evolution in soft-shell clam transmissible cancer (bioRxiv).</title>
        <authorList>
            <person name="Hart S.F.M."/>
            <person name="Yonemitsu M.A."/>
            <person name="Giersch R.M."/>
            <person name="Beal B.F."/>
            <person name="Arriagada G."/>
            <person name="Davis B.W."/>
            <person name="Ostrander E.A."/>
            <person name="Goff S.P."/>
            <person name="Metzger M.J."/>
        </authorList>
    </citation>
    <scope>NUCLEOTIDE SEQUENCE</scope>
    <source>
        <strain evidence="9">MELC-2E11</strain>
        <tissue evidence="9">Siphon/mantle</tissue>
    </source>
</reference>
<dbReference type="Pfam" id="PF18158">
    <property type="entry name" value="AidB_N"/>
    <property type="match status" value="1"/>
</dbReference>
<dbReference type="SUPFAM" id="SSF47203">
    <property type="entry name" value="Acyl-CoA dehydrogenase C-terminal domain-like"/>
    <property type="match status" value="1"/>
</dbReference>
<evidence type="ECO:0000259" key="6">
    <source>
        <dbReference type="Pfam" id="PF02770"/>
    </source>
</evidence>
<dbReference type="Pfam" id="PF22217">
    <property type="entry name" value="ACDH-11_C"/>
    <property type="match status" value="1"/>
</dbReference>
<comment type="similarity">
    <text evidence="1 4">Belongs to the acyl-CoA dehydrogenase family.</text>
</comment>
<dbReference type="InterPro" id="IPR006091">
    <property type="entry name" value="Acyl-CoA_Oxase/DH_mid-dom"/>
</dbReference>